<comment type="caution">
    <text evidence="1">The sequence shown here is derived from an EMBL/GenBank/DDBJ whole genome shotgun (WGS) entry which is preliminary data.</text>
</comment>
<evidence type="ECO:0000313" key="1">
    <source>
        <dbReference type="EMBL" id="GES51270.1"/>
    </source>
</evidence>
<proteinExistence type="predicted"/>
<evidence type="ECO:0000313" key="2">
    <source>
        <dbReference type="Proteomes" id="UP000390335"/>
    </source>
</evidence>
<organism evidence="1 2">
    <name type="scientific">Rhizobium dioscoreae</name>
    <dbReference type="NCBI Taxonomy" id="2653122"/>
    <lineage>
        <taxon>Bacteria</taxon>
        <taxon>Pseudomonadati</taxon>
        <taxon>Pseudomonadota</taxon>
        <taxon>Alphaproteobacteria</taxon>
        <taxon>Hyphomicrobiales</taxon>
        <taxon>Rhizobiaceae</taxon>
        <taxon>Rhizobium/Agrobacterium group</taxon>
        <taxon>Rhizobium</taxon>
    </lineage>
</organism>
<sequence>MDECLEHTCVDASIAEVAIMSVEIRDGKLITSIFPPQSGIASIADDRSHVPG</sequence>
<name>A0ABQ0Z6Y0_9HYPH</name>
<gene>
    <name evidence="1" type="ORF">RsS93_38840</name>
</gene>
<keyword evidence="2" id="KW-1185">Reference proteome</keyword>
<reference evidence="1 2" key="1">
    <citation type="journal article" date="2020" name="Genome Biol. Evol.">
        <title>Rhizobium dioscoreae sp. nov., a plant growth-promoting bacterium isolated from yam (Dioscorea species).</title>
        <authorList>
            <person name="Ouyabe M."/>
            <person name="Tanaka N."/>
            <person name="Shiwa Y."/>
            <person name="Fujita N."/>
            <person name="Kikuno H."/>
            <person name="Babil P."/>
            <person name="Shiwachi H."/>
        </authorList>
    </citation>
    <scope>NUCLEOTIDE SEQUENCE [LARGE SCALE GENOMIC DNA]</scope>
    <source>
        <strain evidence="1 2">S-93</strain>
    </source>
</reference>
<dbReference type="EMBL" id="BLAJ01000004">
    <property type="protein sequence ID" value="GES51270.1"/>
    <property type="molecule type" value="Genomic_DNA"/>
</dbReference>
<protein>
    <submittedName>
        <fullName evidence="1">Uncharacterized protein</fullName>
    </submittedName>
</protein>
<accession>A0ABQ0Z6Y0</accession>
<dbReference type="Proteomes" id="UP000390335">
    <property type="component" value="Unassembled WGS sequence"/>
</dbReference>